<dbReference type="InterPro" id="IPR036097">
    <property type="entry name" value="HisK_dim/P_sf"/>
</dbReference>
<feature type="domain" description="Histidine kinase" evidence="5">
    <location>
        <begin position="304"/>
        <end position="523"/>
    </location>
</feature>
<evidence type="ECO:0000256" key="2">
    <source>
        <dbReference type="ARBA" id="ARBA00012438"/>
    </source>
</evidence>
<evidence type="ECO:0000256" key="3">
    <source>
        <dbReference type="ARBA" id="ARBA00022553"/>
    </source>
</evidence>
<name>A0ABQ1LIA4_9SPHI</name>
<dbReference type="EC" id="2.7.13.3" evidence="2"/>
<dbReference type="Gene3D" id="1.10.287.130">
    <property type="match status" value="1"/>
</dbReference>
<dbReference type="PANTHER" id="PTHR43547:SF2">
    <property type="entry name" value="HYBRID SIGNAL TRANSDUCTION HISTIDINE KINASE C"/>
    <property type="match status" value="1"/>
</dbReference>
<feature type="transmembrane region" description="Helical" evidence="4">
    <location>
        <begin position="7"/>
        <end position="28"/>
    </location>
</feature>
<dbReference type="CDD" id="cd00082">
    <property type="entry name" value="HisKA"/>
    <property type="match status" value="1"/>
</dbReference>
<dbReference type="PANTHER" id="PTHR43547">
    <property type="entry name" value="TWO-COMPONENT HISTIDINE KINASE"/>
    <property type="match status" value="1"/>
</dbReference>
<gene>
    <name evidence="6" type="ORF">GCM10011386_15220</name>
</gene>
<dbReference type="PROSITE" id="PS50109">
    <property type="entry name" value="HIS_KIN"/>
    <property type="match status" value="1"/>
</dbReference>
<keyword evidence="4" id="KW-0472">Membrane</keyword>
<dbReference type="SUPFAM" id="SSF47384">
    <property type="entry name" value="Homodimeric domain of signal transducing histidine kinase"/>
    <property type="match status" value="1"/>
</dbReference>
<dbReference type="Gene3D" id="3.30.565.10">
    <property type="entry name" value="Histidine kinase-like ATPase, C-terminal domain"/>
    <property type="match status" value="1"/>
</dbReference>
<feature type="transmembrane region" description="Helical" evidence="4">
    <location>
        <begin position="263"/>
        <end position="285"/>
    </location>
</feature>
<reference evidence="7" key="1">
    <citation type="journal article" date="2019" name="Int. J. Syst. Evol. Microbiol.">
        <title>The Global Catalogue of Microorganisms (GCM) 10K type strain sequencing project: providing services to taxonomists for standard genome sequencing and annotation.</title>
        <authorList>
            <consortium name="The Broad Institute Genomics Platform"/>
            <consortium name="The Broad Institute Genome Sequencing Center for Infectious Disease"/>
            <person name="Wu L."/>
            <person name="Ma J."/>
        </authorList>
    </citation>
    <scope>NUCLEOTIDE SEQUENCE [LARGE SCALE GENOMIC DNA]</scope>
    <source>
        <strain evidence="7">CGMCC 1.15342</strain>
    </source>
</reference>
<organism evidence="6 7">
    <name type="scientific">Parapedobacter defluvii</name>
    <dbReference type="NCBI Taxonomy" id="2045106"/>
    <lineage>
        <taxon>Bacteria</taxon>
        <taxon>Pseudomonadati</taxon>
        <taxon>Bacteroidota</taxon>
        <taxon>Sphingobacteriia</taxon>
        <taxon>Sphingobacteriales</taxon>
        <taxon>Sphingobacteriaceae</taxon>
        <taxon>Parapedobacter</taxon>
    </lineage>
</organism>
<keyword evidence="4" id="KW-0812">Transmembrane</keyword>
<dbReference type="Pfam" id="PF02518">
    <property type="entry name" value="HATPase_c"/>
    <property type="match status" value="1"/>
</dbReference>
<dbReference type="InterPro" id="IPR036890">
    <property type="entry name" value="HATPase_C_sf"/>
</dbReference>
<keyword evidence="3" id="KW-0597">Phosphoprotein</keyword>
<evidence type="ECO:0000313" key="6">
    <source>
        <dbReference type="EMBL" id="GGC24243.1"/>
    </source>
</evidence>
<evidence type="ECO:0000256" key="4">
    <source>
        <dbReference type="SAM" id="Phobius"/>
    </source>
</evidence>
<sequence>MEDKLRLILILIVAAGAGIVIVLGSWLYGSYNQRMELFLAIAERTLFDAIQETIQQQEDAGTRSFKQARRTQPIKFMAGVAMGPAHTQRLVSSITKAFPNVHPDSLAFVLDSFQQHEHDSFFKTRRKLLSSLPEPTRPGRGLRLAVNLEPGDRPRQLLPNFLFGQAPLDSTALLRIEEKFAQGLANNGIRTDFTLSIAKAPSHLAEMLPGDSTTLTPAALGLPFPDSISGKGLAIRPILVDPENGGFISVSFNHPWQYLLYNLSWHLIISVTLVATIIGCFVYLFHTIFKQNKLAVLRKTFVNNMTHEFRTPIATVSAAVQALQSYADTEDEKRRDHYLSISKEELDHLSSMIDNVLQVAEGEHHTIKLQCRHYSLIDLIRRCIANAEINTGPKHVDFQFIPTHNIEALYGDPEHMKNVVTNLLDNAVKYGATQITVVVQPSKGGKFVKLQVHDNGIGIPSAYQHQIFKPFFRVPRSNTDTTKGFGLGLSYVKQVILRHGGTITLDSTPGEGSIFTLSIPKNANA</sequence>
<dbReference type="Proteomes" id="UP000597338">
    <property type="component" value="Unassembled WGS sequence"/>
</dbReference>
<dbReference type="PRINTS" id="PR00344">
    <property type="entry name" value="BCTRLSENSOR"/>
</dbReference>
<dbReference type="InterPro" id="IPR005467">
    <property type="entry name" value="His_kinase_dom"/>
</dbReference>
<protein>
    <recommendedName>
        <fullName evidence="2">histidine kinase</fullName>
        <ecNumber evidence="2">2.7.13.3</ecNumber>
    </recommendedName>
</protein>
<keyword evidence="4" id="KW-1133">Transmembrane helix</keyword>
<keyword evidence="7" id="KW-1185">Reference proteome</keyword>
<proteinExistence type="predicted"/>
<dbReference type="RefSeq" id="WP_188749156.1">
    <property type="nucleotide sequence ID" value="NZ_BMIK01000003.1"/>
</dbReference>
<dbReference type="InterPro" id="IPR003661">
    <property type="entry name" value="HisK_dim/P_dom"/>
</dbReference>
<evidence type="ECO:0000313" key="7">
    <source>
        <dbReference type="Proteomes" id="UP000597338"/>
    </source>
</evidence>
<dbReference type="CDD" id="cd00075">
    <property type="entry name" value="HATPase"/>
    <property type="match status" value="1"/>
</dbReference>
<dbReference type="Pfam" id="PF00512">
    <property type="entry name" value="HisKA"/>
    <property type="match status" value="1"/>
</dbReference>
<dbReference type="SMART" id="SM00387">
    <property type="entry name" value="HATPase_c"/>
    <property type="match status" value="1"/>
</dbReference>
<evidence type="ECO:0000259" key="5">
    <source>
        <dbReference type="PROSITE" id="PS50109"/>
    </source>
</evidence>
<comment type="caution">
    <text evidence="6">The sequence shown here is derived from an EMBL/GenBank/DDBJ whole genome shotgun (WGS) entry which is preliminary data.</text>
</comment>
<accession>A0ABQ1LIA4</accession>
<dbReference type="SUPFAM" id="SSF55874">
    <property type="entry name" value="ATPase domain of HSP90 chaperone/DNA topoisomerase II/histidine kinase"/>
    <property type="match status" value="1"/>
</dbReference>
<dbReference type="InterPro" id="IPR004358">
    <property type="entry name" value="Sig_transdc_His_kin-like_C"/>
</dbReference>
<comment type="catalytic activity">
    <reaction evidence="1">
        <text>ATP + protein L-histidine = ADP + protein N-phospho-L-histidine.</text>
        <dbReference type="EC" id="2.7.13.3"/>
    </reaction>
</comment>
<dbReference type="SMART" id="SM00388">
    <property type="entry name" value="HisKA"/>
    <property type="match status" value="1"/>
</dbReference>
<evidence type="ECO:0000256" key="1">
    <source>
        <dbReference type="ARBA" id="ARBA00000085"/>
    </source>
</evidence>
<dbReference type="EMBL" id="BMIK01000003">
    <property type="protein sequence ID" value="GGC24243.1"/>
    <property type="molecule type" value="Genomic_DNA"/>
</dbReference>
<dbReference type="InterPro" id="IPR003594">
    <property type="entry name" value="HATPase_dom"/>
</dbReference>